<evidence type="ECO:0000256" key="1">
    <source>
        <dbReference type="ARBA" id="ARBA00022723"/>
    </source>
</evidence>
<dbReference type="GO" id="GO:0031431">
    <property type="term" value="C:Dbf4-dependent protein kinase complex"/>
    <property type="evidence" value="ECO:0007669"/>
    <property type="project" value="TreeGrafter"/>
</dbReference>
<feature type="region of interest" description="Disordered" evidence="5">
    <location>
        <begin position="188"/>
        <end position="218"/>
    </location>
</feature>
<feature type="compositionally biased region" description="Basic and acidic residues" evidence="5">
    <location>
        <begin position="395"/>
        <end position="415"/>
    </location>
</feature>
<evidence type="ECO:0000256" key="5">
    <source>
        <dbReference type="SAM" id="MobiDB-lite"/>
    </source>
</evidence>
<dbReference type="AlphaFoldDB" id="A0A9N9UIB7"/>
<dbReference type="InterPro" id="IPR013939">
    <property type="entry name" value="Regulatory_Dfp1/Him1"/>
</dbReference>
<dbReference type="InterPro" id="IPR055116">
    <property type="entry name" value="DBF4_BRCT"/>
</dbReference>
<dbReference type="InterPro" id="IPR038545">
    <property type="entry name" value="Znf_DBF_sf"/>
</dbReference>
<keyword evidence="3" id="KW-0862">Zinc</keyword>
<evidence type="ECO:0000256" key="3">
    <source>
        <dbReference type="ARBA" id="ARBA00022833"/>
    </source>
</evidence>
<dbReference type="Pfam" id="PF07535">
    <property type="entry name" value="zf-DBF"/>
    <property type="match status" value="1"/>
</dbReference>
<evidence type="ECO:0000256" key="2">
    <source>
        <dbReference type="ARBA" id="ARBA00022771"/>
    </source>
</evidence>
<dbReference type="Pfam" id="PF08630">
    <property type="entry name" value="Dfp1_Him1_M"/>
    <property type="match status" value="1"/>
</dbReference>
<dbReference type="OrthoDB" id="21380at2759"/>
<dbReference type="EMBL" id="CABFNO020001467">
    <property type="protein sequence ID" value="CAG9989676.1"/>
    <property type="molecule type" value="Genomic_DNA"/>
</dbReference>
<gene>
    <name evidence="7" type="ORF">CBYS24578_00005326</name>
</gene>
<dbReference type="GO" id="GO:0043539">
    <property type="term" value="F:protein serine/threonine kinase activator activity"/>
    <property type="evidence" value="ECO:0007669"/>
    <property type="project" value="TreeGrafter"/>
</dbReference>
<evidence type="ECO:0000256" key="4">
    <source>
        <dbReference type="PROSITE-ProRule" id="PRU00600"/>
    </source>
</evidence>
<dbReference type="InterPro" id="IPR036420">
    <property type="entry name" value="BRCT_dom_sf"/>
</dbReference>
<dbReference type="SUPFAM" id="SSF52113">
    <property type="entry name" value="BRCT domain"/>
    <property type="match status" value="1"/>
</dbReference>
<dbReference type="FunFam" id="6.10.250.3410:FF:000001">
    <property type="entry name" value="Protein DBF4 homolog A"/>
    <property type="match status" value="1"/>
</dbReference>
<name>A0A9N9UIB7_9HYPO</name>
<feature type="region of interest" description="Disordered" evidence="5">
    <location>
        <begin position="395"/>
        <end position="416"/>
    </location>
</feature>
<feature type="region of interest" description="Disordered" evidence="5">
    <location>
        <begin position="234"/>
        <end position="257"/>
    </location>
</feature>
<evidence type="ECO:0000259" key="6">
    <source>
        <dbReference type="PROSITE" id="PS51265"/>
    </source>
</evidence>
<dbReference type="PANTHER" id="PTHR15375:SF26">
    <property type="entry name" value="PROTEIN CHIFFON"/>
    <property type="match status" value="1"/>
</dbReference>
<dbReference type="Gene3D" id="3.40.50.10190">
    <property type="entry name" value="BRCT domain"/>
    <property type="match status" value="2"/>
</dbReference>
<dbReference type="SMART" id="SM00586">
    <property type="entry name" value="ZnF_DBF"/>
    <property type="match status" value="1"/>
</dbReference>
<feature type="compositionally biased region" description="Acidic residues" evidence="5">
    <location>
        <begin position="195"/>
        <end position="208"/>
    </location>
</feature>
<feature type="region of interest" description="Disordered" evidence="5">
    <location>
        <begin position="522"/>
        <end position="594"/>
    </location>
</feature>
<dbReference type="Gene3D" id="6.10.250.3410">
    <property type="entry name" value="DBF zinc finger"/>
    <property type="match status" value="1"/>
</dbReference>
<proteinExistence type="predicted"/>
<dbReference type="Pfam" id="PF22437">
    <property type="entry name" value="DBF4_BRCT"/>
    <property type="match status" value="1"/>
</dbReference>
<dbReference type="GO" id="GO:0010571">
    <property type="term" value="P:positive regulation of nuclear cell cycle DNA replication"/>
    <property type="evidence" value="ECO:0007669"/>
    <property type="project" value="TreeGrafter"/>
</dbReference>
<protein>
    <recommendedName>
        <fullName evidence="6">DBF4-type domain-containing protein</fullName>
    </recommendedName>
</protein>
<dbReference type="GO" id="GO:0003676">
    <property type="term" value="F:nucleic acid binding"/>
    <property type="evidence" value="ECO:0007669"/>
    <property type="project" value="InterPro"/>
</dbReference>
<dbReference type="GO" id="GO:0008270">
    <property type="term" value="F:zinc ion binding"/>
    <property type="evidence" value="ECO:0007669"/>
    <property type="project" value="UniProtKB-KW"/>
</dbReference>
<reference evidence="7" key="1">
    <citation type="submission" date="2021-10" db="EMBL/GenBank/DDBJ databases">
        <authorList>
            <person name="Piombo E."/>
        </authorList>
    </citation>
    <scope>NUCLEOTIDE SEQUENCE</scope>
</reference>
<dbReference type="CDD" id="cd00027">
    <property type="entry name" value="BRCT"/>
    <property type="match status" value="1"/>
</dbReference>
<dbReference type="PANTHER" id="PTHR15375">
    <property type="entry name" value="ACTIVATOR OF S-PHASE KINASE-RELATED"/>
    <property type="match status" value="1"/>
</dbReference>
<dbReference type="InterPro" id="IPR051590">
    <property type="entry name" value="Replication_Regulatory_Kinase"/>
</dbReference>
<organism evidence="7 8">
    <name type="scientific">Clonostachys byssicola</name>
    <dbReference type="NCBI Taxonomy" id="160290"/>
    <lineage>
        <taxon>Eukaryota</taxon>
        <taxon>Fungi</taxon>
        <taxon>Dikarya</taxon>
        <taxon>Ascomycota</taxon>
        <taxon>Pezizomycotina</taxon>
        <taxon>Sordariomycetes</taxon>
        <taxon>Hypocreomycetidae</taxon>
        <taxon>Hypocreales</taxon>
        <taxon>Bionectriaceae</taxon>
        <taxon>Clonostachys</taxon>
    </lineage>
</organism>
<feature type="compositionally biased region" description="Polar residues" evidence="5">
    <location>
        <begin position="86"/>
        <end position="106"/>
    </location>
</feature>
<dbReference type="Proteomes" id="UP000754883">
    <property type="component" value="Unassembled WGS sequence"/>
</dbReference>
<feature type="region of interest" description="Disordered" evidence="5">
    <location>
        <begin position="1"/>
        <end position="112"/>
    </location>
</feature>
<dbReference type="InterPro" id="IPR006572">
    <property type="entry name" value="Znf_DBF"/>
</dbReference>
<evidence type="ECO:0000313" key="7">
    <source>
        <dbReference type="EMBL" id="CAG9989676.1"/>
    </source>
</evidence>
<keyword evidence="1" id="KW-0479">Metal-binding</keyword>
<feature type="domain" description="DBF4-type" evidence="6">
    <location>
        <begin position="592"/>
        <end position="641"/>
    </location>
</feature>
<keyword evidence="8" id="KW-1185">Reference proteome</keyword>
<dbReference type="GO" id="GO:1901987">
    <property type="term" value="P:regulation of cell cycle phase transition"/>
    <property type="evidence" value="ECO:0007669"/>
    <property type="project" value="TreeGrafter"/>
</dbReference>
<dbReference type="PROSITE" id="PS51265">
    <property type="entry name" value="ZF_DBF4"/>
    <property type="match status" value="1"/>
</dbReference>
<comment type="caution">
    <text evidence="7">The sequence shown here is derived from an EMBL/GenBank/DDBJ whole genome shotgun (WGS) entry which is preliminary data.</text>
</comment>
<accession>A0A9N9UIB7</accession>
<sequence length="655" mass="73244">MATVSLSPTPAPVAVMSSRRGPLTSIPHAANSPMRGAAAAIAAYSKQKRSHANLQREEAYGQPPPNKKQVLENGTHRAVRSPSKLPRSQTTTLPQRGLSSTTTIRGTTRERARVSTVSRVVENDANDQKEVWKKHYRAKFPKMVFYFESVPDDIRAKLTKKVTYLGARQEPFFSIDVTHVITTRTIPTERSEALAAEEPEQEEREPEEQPQTINPSLLDRNTAARRKLLFEFRNVPSRSQQVNDPTKPGKGARNNDVLHKAREMGKKIWSLDKFQTMVTVLLESDSQQAVQGTRGISSRSAQHTLKGSHEPSLLQLLHNERIHGPSDRDPSASNRELTHFKGPYIYVWDMDEKHKPIMVREYAKVANKSDGDWPQFRSVGNGRCPFVEDVDIPEREHRRQREQQVKPRPAKREEASAIPKPVDVSVTKQVTGKRTLAEMEDGHNRAQSVTEVFNPAKASLSKQATQNAFTSRAEGGRVFHGEPVASGLQAASITSAVRSQMISSTSGLSGVKAGTSKEIHGLQRKVLQKTAPTSHASSRLAEQQSVEAATSSRSVTLTRQTSKTTLGQDEDVAKTAESKERKSQSQPLKSKKDLKPGYCENCQDKFRDFDEHILSRKHRKFAENDDNWGELDSLLTQLKRVSKAVAIQDDDDWHY</sequence>
<keyword evidence="2 4" id="KW-0863">Zinc-finger</keyword>
<feature type="compositionally biased region" description="Polar residues" evidence="5">
    <location>
        <begin position="530"/>
        <end position="567"/>
    </location>
</feature>
<evidence type="ECO:0000313" key="8">
    <source>
        <dbReference type="Proteomes" id="UP000754883"/>
    </source>
</evidence>
<feature type="compositionally biased region" description="Basic and acidic residues" evidence="5">
    <location>
        <begin position="571"/>
        <end position="583"/>
    </location>
</feature>